<dbReference type="InterPro" id="IPR013830">
    <property type="entry name" value="SGNH_hydro"/>
</dbReference>
<evidence type="ECO:0000259" key="4">
    <source>
        <dbReference type="Pfam" id="PF13472"/>
    </source>
</evidence>
<evidence type="ECO:0000313" key="5">
    <source>
        <dbReference type="EMBL" id="MBB4680897.1"/>
    </source>
</evidence>
<proteinExistence type="predicted"/>
<accession>A0A7W7CH70</accession>
<evidence type="ECO:0000256" key="3">
    <source>
        <dbReference type="SAM" id="SignalP"/>
    </source>
</evidence>
<sequence length="262" mass="27128">MRSLLPCLLALTALLFGQLPASASTAGDYVALGDSYASGVGAGGYERGSGACRRSRHAYPQLVAKALAPSAFHFPACSGASTVDVLNRQLGALGERTALVTITVGGNDLDFTDVMTTCVLSGDSGCKRRAERAAAFVRDELPARLDRTYAAIRARAPNARLLVLGYPRLFETKSCSGGLSAAKRAALNAGADLLADTTAARAKAAGVRYVDVRDRFAGHGICGSPSWVNPLVSPTTDSFHANRLGHAQGYTPAVLESGLAGT</sequence>
<dbReference type="RefSeq" id="WP_185007028.1">
    <property type="nucleotide sequence ID" value="NZ_BAAAUI010000030.1"/>
</dbReference>
<dbReference type="Proteomes" id="UP000533598">
    <property type="component" value="Unassembled WGS sequence"/>
</dbReference>
<keyword evidence="3" id="KW-0732">Signal</keyword>
<evidence type="ECO:0000256" key="2">
    <source>
        <dbReference type="PIRSR" id="PIRSR637460-2"/>
    </source>
</evidence>
<gene>
    <name evidence="5" type="ORF">HNR67_007015</name>
</gene>
<dbReference type="EMBL" id="JACHMH010000001">
    <property type="protein sequence ID" value="MBB4680897.1"/>
    <property type="molecule type" value="Genomic_DNA"/>
</dbReference>
<evidence type="ECO:0000313" key="6">
    <source>
        <dbReference type="Proteomes" id="UP000533598"/>
    </source>
</evidence>
<feature type="disulfide bond" evidence="2">
    <location>
        <begin position="118"/>
        <end position="126"/>
    </location>
</feature>
<dbReference type="PANTHER" id="PTHR37981:SF1">
    <property type="entry name" value="SGNH HYDROLASE-TYPE ESTERASE DOMAIN-CONTAINING PROTEIN"/>
    <property type="match status" value="1"/>
</dbReference>
<feature type="disulfide bond" evidence="2">
    <location>
        <begin position="52"/>
        <end position="77"/>
    </location>
</feature>
<feature type="domain" description="SGNH hydrolase-type esterase" evidence="4">
    <location>
        <begin position="31"/>
        <end position="247"/>
    </location>
</feature>
<keyword evidence="6" id="KW-1185">Reference proteome</keyword>
<protein>
    <submittedName>
        <fullName evidence="5">Lysophospholipase L1-like esterase</fullName>
    </submittedName>
</protein>
<feature type="active site" evidence="1">
    <location>
        <position position="240"/>
    </location>
</feature>
<comment type="caution">
    <text evidence="5">The sequence shown here is derived from an EMBL/GenBank/DDBJ whole genome shotgun (WGS) entry which is preliminary data.</text>
</comment>
<dbReference type="SUPFAM" id="SSF52266">
    <property type="entry name" value="SGNH hydrolase"/>
    <property type="match status" value="1"/>
</dbReference>
<dbReference type="CDD" id="cd01823">
    <property type="entry name" value="SEST_like"/>
    <property type="match status" value="1"/>
</dbReference>
<reference evidence="5 6" key="1">
    <citation type="submission" date="2020-08" db="EMBL/GenBank/DDBJ databases">
        <title>Sequencing the genomes of 1000 actinobacteria strains.</title>
        <authorList>
            <person name="Klenk H.-P."/>
        </authorList>
    </citation>
    <scope>NUCLEOTIDE SEQUENCE [LARGE SCALE GENOMIC DNA]</scope>
    <source>
        <strain evidence="5 6">DSM 44230</strain>
    </source>
</reference>
<dbReference type="InterPro" id="IPR037460">
    <property type="entry name" value="SEST-like"/>
</dbReference>
<dbReference type="GO" id="GO:0004806">
    <property type="term" value="F:triacylglycerol lipase activity"/>
    <property type="evidence" value="ECO:0007669"/>
    <property type="project" value="TreeGrafter"/>
</dbReference>
<dbReference type="Pfam" id="PF13472">
    <property type="entry name" value="Lipase_GDSL_2"/>
    <property type="match status" value="1"/>
</dbReference>
<feature type="disulfide bond" evidence="2">
    <location>
        <begin position="175"/>
        <end position="222"/>
    </location>
</feature>
<dbReference type="GO" id="GO:0019433">
    <property type="term" value="P:triglyceride catabolic process"/>
    <property type="evidence" value="ECO:0007669"/>
    <property type="project" value="TreeGrafter"/>
</dbReference>
<feature type="signal peptide" evidence="3">
    <location>
        <begin position="1"/>
        <end position="23"/>
    </location>
</feature>
<feature type="chain" id="PRO_5031296273" evidence="3">
    <location>
        <begin position="24"/>
        <end position="262"/>
    </location>
</feature>
<keyword evidence="2" id="KW-1015">Disulfide bond</keyword>
<dbReference type="PANTHER" id="PTHR37981">
    <property type="entry name" value="LIPASE 2"/>
    <property type="match status" value="1"/>
</dbReference>
<organism evidence="5 6">
    <name type="scientific">Crossiella cryophila</name>
    <dbReference type="NCBI Taxonomy" id="43355"/>
    <lineage>
        <taxon>Bacteria</taxon>
        <taxon>Bacillati</taxon>
        <taxon>Actinomycetota</taxon>
        <taxon>Actinomycetes</taxon>
        <taxon>Pseudonocardiales</taxon>
        <taxon>Pseudonocardiaceae</taxon>
        <taxon>Crossiella</taxon>
    </lineage>
</organism>
<dbReference type="InterPro" id="IPR036514">
    <property type="entry name" value="SGNH_hydro_sf"/>
</dbReference>
<name>A0A7W7CH70_9PSEU</name>
<dbReference type="AlphaFoldDB" id="A0A7W7CH70"/>
<dbReference type="Gene3D" id="3.40.50.1110">
    <property type="entry name" value="SGNH hydrolase"/>
    <property type="match status" value="1"/>
</dbReference>
<feature type="active site" description="Nucleophile" evidence="1">
    <location>
        <position position="35"/>
    </location>
</feature>
<evidence type="ECO:0000256" key="1">
    <source>
        <dbReference type="PIRSR" id="PIRSR637460-1"/>
    </source>
</evidence>